<evidence type="ECO:0000313" key="3">
    <source>
        <dbReference type="Proteomes" id="UP000032749"/>
    </source>
</evidence>
<feature type="domain" description="NAD-dependent epimerase/dehydratase" evidence="1">
    <location>
        <begin position="4"/>
        <end position="172"/>
    </location>
</feature>
<dbReference type="Pfam" id="PF01370">
    <property type="entry name" value="Epimerase"/>
    <property type="match status" value="1"/>
</dbReference>
<dbReference type="GO" id="GO:0005737">
    <property type="term" value="C:cytoplasm"/>
    <property type="evidence" value="ECO:0007669"/>
    <property type="project" value="TreeGrafter"/>
</dbReference>
<dbReference type="PANTHER" id="PTHR48079">
    <property type="entry name" value="PROTEIN YEEZ"/>
    <property type="match status" value="1"/>
</dbReference>
<name>R4YVE1_OLEAN</name>
<dbReference type="SUPFAM" id="SSF51735">
    <property type="entry name" value="NAD(P)-binding Rossmann-fold domains"/>
    <property type="match status" value="1"/>
</dbReference>
<protein>
    <submittedName>
        <fullName evidence="2">Putative ActC family protein</fullName>
    </submittedName>
</protein>
<dbReference type="HOGENOM" id="CLU_007383_11_2_6"/>
<accession>R4YVE1</accession>
<reference evidence="2 3" key="1">
    <citation type="journal article" date="2013" name="Nat. Commun.">
        <title>Genome sequence and functional genomic analysis of the oil-degrading bacterium Oleispira antarctica.</title>
        <authorList>
            <person name="Kube M."/>
            <person name="Chernikova T.N."/>
            <person name="Al-Ramahi Y."/>
            <person name="Beloqui A."/>
            <person name="Lopez-Cortez N."/>
            <person name="Guazzaroni M.E."/>
            <person name="Heipieper H.J."/>
            <person name="Klages S."/>
            <person name="Kotsyurbenko O.R."/>
            <person name="Langer I."/>
            <person name="Nechitaylo T.Y."/>
            <person name="Lunsdorf H."/>
            <person name="Fernandez M."/>
            <person name="Juarez S."/>
            <person name="Ciordia S."/>
            <person name="Singer A."/>
            <person name="Kagan O."/>
            <person name="Egorova O."/>
            <person name="Petit P.A."/>
            <person name="Stogios P."/>
            <person name="Kim Y."/>
            <person name="Tchigvintsev A."/>
            <person name="Flick R."/>
            <person name="Denaro R."/>
            <person name="Genovese M."/>
            <person name="Albar J.P."/>
            <person name="Reva O.N."/>
            <person name="Martinez-Gomariz M."/>
            <person name="Tran H."/>
            <person name="Ferrer M."/>
            <person name="Savchenko A."/>
            <person name="Yakunin A.F."/>
            <person name="Yakimov M.M."/>
            <person name="Golyshina O.V."/>
            <person name="Reinhardt R."/>
            <person name="Golyshin P.N."/>
        </authorList>
    </citation>
    <scope>NUCLEOTIDE SEQUENCE [LARGE SCALE GENOMIC DNA]</scope>
</reference>
<gene>
    <name evidence="2" type="ORF">OLEAN_C38630</name>
</gene>
<dbReference type="InterPro" id="IPR001509">
    <property type="entry name" value="Epimerase_deHydtase"/>
</dbReference>
<dbReference type="PANTHER" id="PTHR48079:SF6">
    <property type="entry name" value="NAD(P)-BINDING DOMAIN-CONTAINING PROTEIN-RELATED"/>
    <property type="match status" value="1"/>
</dbReference>
<dbReference type="InterPro" id="IPR051783">
    <property type="entry name" value="NAD(P)-dependent_oxidoreduct"/>
</dbReference>
<dbReference type="GO" id="GO:0004029">
    <property type="term" value="F:aldehyde dehydrogenase (NAD+) activity"/>
    <property type="evidence" value="ECO:0007669"/>
    <property type="project" value="TreeGrafter"/>
</dbReference>
<sequence>MAQILVVGAGDIGGQLAIKLVKAGHEVWGLRRSDKLIGHGVQTIVGDVSEPETLLDIPNDIDIVVYSVASPEFSVEGYHKYYYGGIQHVLHALKAQGQKPKHVFFTSSSSVYHQMDASWVDENSTTEPTSFAGKELLQAENALAEGYIPATSVRFPGIYGPGRNRMIEQARQGGHCDPTPEVWTNRIHRDDCVGVLQFLIEKVLAGEAIEGVYLACDSQPATLYEILEWMKDRIGEVEPDYELPEATRRANRRCSNKRLIDEGYRFKFNNYQEGYEFMLKELEL</sequence>
<dbReference type="InterPro" id="IPR036291">
    <property type="entry name" value="NAD(P)-bd_dom_sf"/>
</dbReference>
<keyword evidence="3" id="KW-1185">Reference proteome</keyword>
<dbReference type="EMBL" id="FO203512">
    <property type="protein sequence ID" value="CCK78039.1"/>
    <property type="molecule type" value="Genomic_DNA"/>
</dbReference>
<dbReference type="PATRIC" id="fig|698738.3.peg.4021"/>
<organism evidence="2 3">
    <name type="scientific">Oleispira antarctica RB-8</name>
    <dbReference type="NCBI Taxonomy" id="698738"/>
    <lineage>
        <taxon>Bacteria</taxon>
        <taxon>Pseudomonadati</taxon>
        <taxon>Pseudomonadota</taxon>
        <taxon>Gammaproteobacteria</taxon>
        <taxon>Oceanospirillales</taxon>
        <taxon>Oceanospirillaceae</taxon>
        <taxon>Oleispira</taxon>
    </lineage>
</organism>
<dbReference type="AlphaFoldDB" id="R4YVE1"/>
<dbReference type="KEGG" id="oai:OLEAN_C38630"/>
<dbReference type="OrthoDB" id="9808276at2"/>
<evidence type="ECO:0000313" key="2">
    <source>
        <dbReference type="EMBL" id="CCK78039.1"/>
    </source>
</evidence>
<proteinExistence type="predicted"/>
<dbReference type="Gene3D" id="3.40.50.720">
    <property type="entry name" value="NAD(P)-binding Rossmann-like Domain"/>
    <property type="match status" value="1"/>
</dbReference>
<evidence type="ECO:0000259" key="1">
    <source>
        <dbReference type="Pfam" id="PF01370"/>
    </source>
</evidence>
<dbReference type="Proteomes" id="UP000032749">
    <property type="component" value="Chromosome"/>
</dbReference>
<dbReference type="STRING" id="698738.OLEAN_C38630"/>
<dbReference type="CDD" id="cd05266">
    <property type="entry name" value="SDR_a4"/>
    <property type="match status" value="1"/>
</dbReference>